<evidence type="ECO:0000313" key="2">
    <source>
        <dbReference type="Proteomes" id="UP000009096"/>
    </source>
</evidence>
<dbReference type="AlphaFoldDB" id="W7N4T4"/>
<evidence type="ECO:0000313" key="1">
    <source>
        <dbReference type="EMBL" id="EWG55080.1"/>
    </source>
</evidence>
<dbReference type="VEuPathDB" id="FungiDB:FVEG_17454"/>
<accession>W7N4T4</accession>
<gene>
    <name evidence="1" type="ORF">FVEG_17454</name>
</gene>
<keyword evidence="2" id="KW-1185">Reference proteome</keyword>
<dbReference type="Proteomes" id="UP000009096">
    <property type="component" value="Chromosome 6"/>
</dbReference>
<reference evidence="1 2" key="1">
    <citation type="journal article" date="2010" name="Nature">
        <title>Comparative genomics reveals mobile pathogenicity chromosomes in Fusarium.</title>
        <authorList>
            <person name="Ma L.J."/>
            <person name="van der Does H.C."/>
            <person name="Borkovich K.A."/>
            <person name="Coleman J.J."/>
            <person name="Daboussi M.J."/>
            <person name="Di Pietro A."/>
            <person name="Dufresne M."/>
            <person name="Freitag M."/>
            <person name="Grabherr M."/>
            <person name="Henrissat B."/>
            <person name="Houterman P.M."/>
            <person name="Kang S."/>
            <person name="Shim W.B."/>
            <person name="Woloshuk C."/>
            <person name="Xie X."/>
            <person name="Xu J.R."/>
            <person name="Antoniw J."/>
            <person name="Baker S.E."/>
            <person name="Bluhm B.H."/>
            <person name="Breakspear A."/>
            <person name="Brown D.W."/>
            <person name="Butchko R.A."/>
            <person name="Chapman S."/>
            <person name="Coulson R."/>
            <person name="Coutinho P.M."/>
            <person name="Danchin E.G."/>
            <person name="Diener A."/>
            <person name="Gale L.R."/>
            <person name="Gardiner D.M."/>
            <person name="Goff S."/>
            <person name="Hammond-Kosack K.E."/>
            <person name="Hilburn K."/>
            <person name="Hua-Van A."/>
            <person name="Jonkers W."/>
            <person name="Kazan K."/>
            <person name="Kodira C.D."/>
            <person name="Koehrsen M."/>
            <person name="Kumar L."/>
            <person name="Lee Y.H."/>
            <person name="Li L."/>
            <person name="Manners J.M."/>
            <person name="Miranda-Saavedra D."/>
            <person name="Mukherjee M."/>
            <person name="Park G."/>
            <person name="Park J."/>
            <person name="Park S.Y."/>
            <person name="Proctor R.H."/>
            <person name="Regev A."/>
            <person name="Ruiz-Roldan M.C."/>
            <person name="Sain D."/>
            <person name="Sakthikumar S."/>
            <person name="Sykes S."/>
            <person name="Schwartz D.C."/>
            <person name="Turgeon B.G."/>
            <person name="Wapinski I."/>
            <person name="Yoder O."/>
            <person name="Young S."/>
            <person name="Zeng Q."/>
            <person name="Zhou S."/>
            <person name="Galagan J."/>
            <person name="Cuomo C.A."/>
            <person name="Kistler H.C."/>
            <person name="Rep M."/>
        </authorList>
    </citation>
    <scope>NUCLEOTIDE SEQUENCE [LARGE SCALE GENOMIC DNA]</scope>
    <source>
        <strain evidence="2">M3125 / FGSC 7600</strain>
    </source>
</reference>
<dbReference type="GeneID" id="30074330"/>
<dbReference type="EMBL" id="DS022263">
    <property type="protein sequence ID" value="EWG55080.1"/>
    <property type="molecule type" value="Genomic_DNA"/>
</dbReference>
<organism evidence="1 2">
    <name type="scientific">Gibberella moniliformis (strain M3125 / FGSC 7600)</name>
    <name type="common">Maize ear and stalk rot fungus</name>
    <name type="synonym">Fusarium verticillioides</name>
    <dbReference type="NCBI Taxonomy" id="334819"/>
    <lineage>
        <taxon>Eukaryota</taxon>
        <taxon>Fungi</taxon>
        <taxon>Dikarya</taxon>
        <taxon>Ascomycota</taxon>
        <taxon>Pezizomycotina</taxon>
        <taxon>Sordariomycetes</taxon>
        <taxon>Hypocreomycetidae</taxon>
        <taxon>Hypocreales</taxon>
        <taxon>Nectriaceae</taxon>
        <taxon>Fusarium</taxon>
        <taxon>Fusarium fujikuroi species complex</taxon>
    </lineage>
</organism>
<dbReference type="EMBL" id="CM000583">
    <property type="protein sequence ID" value="EWG55080.1"/>
    <property type="molecule type" value="Genomic_DNA"/>
</dbReference>
<protein>
    <submittedName>
        <fullName evidence="1">Uncharacterized protein</fullName>
    </submittedName>
</protein>
<dbReference type="RefSeq" id="XP_018761271.1">
    <property type="nucleotide sequence ID" value="XM_018906709.1"/>
</dbReference>
<proteinExistence type="predicted"/>
<dbReference type="KEGG" id="fvr:FVEG_17454"/>
<name>W7N4T4_GIBM7</name>
<sequence length="62" mass="6911">MVEQLVARREHGRTIQLSSITTQRSSALYFKKSVESSVVHLIIDILAAISVEDITNDSALRI</sequence>